<dbReference type="HOGENOM" id="CLU_192034_0_0_4"/>
<name>A0A0E1W8Z2_BURPE</name>
<dbReference type="EMBL" id="CM000832">
    <property type="protein sequence ID" value="EET09698.1"/>
    <property type="molecule type" value="Genomic_DNA"/>
</dbReference>
<sequence length="65" mass="7222">MPFAYSIMRFMHDRAFARKTGRSPCERPQSRCDCAEQLSCAGRRAAAQAARAGVARPPRRRGSPV</sequence>
<proteinExistence type="predicted"/>
<organism evidence="1">
    <name type="scientific">Burkholderia pseudomallei 1710a</name>
    <dbReference type="NCBI Taxonomy" id="320371"/>
    <lineage>
        <taxon>Bacteria</taxon>
        <taxon>Pseudomonadati</taxon>
        <taxon>Pseudomonadota</taxon>
        <taxon>Betaproteobacteria</taxon>
        <taxon>Burkholderiales</taxon>
        <taxon>Burkholderiaceae</taxon>
        <taxon>Burkholderia</taxon>
        <taxon>pseudomallei group</taxon>
    </lineage>
</organism>
<evidence type="ECO:0000313" key="1">
    <source>
        <dbReference type="EMBL" id="EET09698.1"/>
    </source>
</evidence>
<accession>A0A0E1W8Z2</accession>
<dbReference type="AlphaFoldDB" id="A0A0E1W8Z2"/>
<protein>
    <submittedName>
        <fullName evidence="1">Uncharacterized protein</fullName>
    </submittedName>
</protein>
<reference evidence="1" key="1">
    <citation type="submission" date="2009-05" db="EMBL/GenBank/DDBJ databases">
        <authorList>
            <person name="Harkins D.M."/>
            <person name="DeShazer D."/>
            <person name="Woods D.E."/>
            <person name="Brinkac L.M."/>
            <person name="Brown K.A."/>
            <person name="Hung G.C."/>
            <person name="Tuanyok A."/>
            <person name="Zhang B."/>
            <person name="Nierman W.C."/>
        </authorList>
    </citation>
    <scope>NUCLEOTIDE SEQUENCE [LARGE SCALE GENOMIC DNA]</scope>
    <source>
        <strain evidence="1">1710a</strain>
    </source>
</reference>
<gene>
    <name evidence="1" type="ORF">BURPS1710A_3927</name>
</gene>
<dbReference type="Proteomes" id="UP000001812">
    <property type="component" value="Chromosome I"/>
</dbReference>